<dbReference type="EMBL" id="AFQF01002545">
    <property type="protein sequence ID" value="EGU80224.1"/>
    <property type="molecule type" value="Genomic_DNA"/>
</dbReference>
<name>F9FS82_FUSOF</name>
<gene>
    <name evidence="1" type="ORF">FOXB_09263</name>
</gene>
<accession>F9FS82</accession>
<protein>
    <submittedName>
        <fullName evidence="1">Uncharacterized protein</fullName>
    </submittedName>
</protein>
<comment type="caution">
    <text evidence="1">The sequence shown here is derived from an EMBL/GenBank/DDBJ whole genome shotgun (WGS) entry which is preliminary data.</text>
</comment>
<proteinExistence type="predicted"/>
<organism evidence="1">
    <name type="scientific">Fusarium oxysporum (strain Fo5176)</name>
    <name type="common">Fusarium vascular wilt</name>
    <dbReference type="NCBI Taxonomy" id="660025"/>
    <lineage>
        <taxon>Eukaryota</taxon>
        <taxon>Fungi</taxon>
        <taxon>Dikarya</taxon>
        <taxon>Ascomycota</taxon>
        <taxon>Pezizomycotina</taxon>
        <taxon>Sordariomycetes</taxon>
        <taxon>Hypocreomycetidae</taxon>
        <taxon>Hypocreales</taxon>
        <taxon>Nectriaceae</taxon>
        <taxon>Fusarium</taxon>
        <taxon>Fusarium oxysporum species complex</taxon>
    </lineage>
</organism>
<sequence>MFLEAKTALFMNGEIYYREEDRQSSTLIAKRD</sequence>
<dbReference type="AlphaFoldDB" id="F9FS82"/>
<evidence type="ECO:0000313" key="1">
    <source>
        <dbReference type="EMBL" id="EGU80224.1"/>
    </source>
</evidence>
<reference evidence="1" key="1">
    <citation type="journal article" date="2012" name="Mol. Plant Microbe Interact.">
        <title>A highly conserved effector in Fusarium oxysporum is required for full virulence on Arabidopsis.</title>
        <authorList>
            <person name="Thatcher L.F."/>
            <person name="Gardiner D.M."/>
            <person name="Kazan K."/>
            <person name="Manners J."/>
        </authorList>
    </citation>
    <scope>NUCLEOTIDE SEQUENCE [LARGE SCALE GENOMIC DNA]</scope>
    <source>
        <strain evidence="1">Fo5176</strain>
    </source>
</reference>